<dbReference type="AlphaFoldDB" id="A0AAQ4FL25"/>
<protein>
    <submittedName>
        <fullName evidence="1">Uncharacterized protein</fullName>
    </submittedName>
</protein>
<name>A0AAQ4FL25_AMBAM</name>
<proteinExistence type="predicted"/>
<accession>A0AAQ4FL25</accession>
<sequence>MQYTAWLCHVYKGCLRLTTLGCPRRLQFPQQIESKIRSTSGRVVPNSTEVLVSTTGQHIAAATVGAMSTFSSGVPVTADCLDLKRAWSLYQMSKAQFFYVRYAYFQCSADEDSGTLVNEPLRLSPDFGLTFQCPLDARAASSIACSNVTQKSMDD</sequence>
<comment type="caution">
    <text evidence="1">The sequence shown here is derived from an EMBL/GenBank/DDBJ whole genome shotgun (WGS) entry which is preliminary data.</text>
</comment>
<organism evidence="1 2">
    <name type="scientific">Amblyomma americanum</name>
    <name type="common">Lone star tick</name>
    <dbReference type="NCBI Taxonomy" id="6943"/>
    <lineage>
        <taxon>Eukaryota</taxon>
        <taxon>Metazoa</taxon>
        <taxon>Ecdysozoa</taxon>
        <taxon>Arthropoda</taxon>
        <taxon>Chelicerata</taxon>
        <taxon>Arachnida</taxon>
        <taxon>Acari</taxon>
        <taxon>Parasitiformes</taxon>
        <taxon>Ixodida</taxon>
        <taxon>Ixodoidea</taxon>
        <taxon>Ixodidae</taxon>
        <taxon>Amblyomminae</taxon>
        <taxon>Amblyomma</taxon>
    </lineage>
</organism>
<reference evidence="1 2" key="1">
    <citation type="journal article" date="2023" name="Arcadia Sci">
        <title>De novo assembly of a long-read Amblyomma americanum tick genome.</title>
        <authorList>
            <person name="Chou S."/>
            <person name="Poskanzer K.E."/>
            <person name="Rollins M."/>
            <person name="Thuy-Boun P.S."/>
        </authorList>
    </citation>
    <scope>NUCLEOTIDE SEQUENCE [LARGE SCALE GENOMIC DNA]</scope>
    <source>
        <strain evidence="1">F_SG_1</strain>
        <tissue evidence="1">Salivary glands</tissue>
    </source>
</reference>
<keyword evidence="2" id="KW-1185">Reference proteome</keyword>
<dbReference type="EMBL" id="JARKHS020001201">
    <property type="protein sequence ID" value="KAK8787999.1"/>
    <property type="molecule type" value="Genomic_DNA"/>
</dbReference>
<evidence type="ECO:0000313" key="2">
    <source>
        <dbReference type="Proteomes" id="UP001321473"/>
    </source>
</evidence>
<dbReference type="Proteomes" id="UP001321473">
    <property type="component" value="Unassembled WGS sequence"/>
</dbReference>
<evidence type="ECO:0000313" key="1">
    <source>
        <dbReference type="EMBL" id="KAK8787999.1"/>
    </source>
</evidence>
<gene>
    <name evidence="1" type="ORF">V5799_022226</name>
</gene>